<sequence>MNSVEMTGIDELIDNFEALLRDYPDIKGDLLEQLAGKLLGDVQGAIGGTGQVQSWQDKHVGSGKGYVAVRPKANTYKTTPGGKQYAVGYVTNAIENGHRHRRPSAVKKQGYYYKPRIKVAAVPGKHFYAGTRSKLQAEGSATVRQLAAVVAARLEGRG</sequence>
<reference evidence="1" key="1">
    <citation type="submission" date="2020-10" db="EMBL/GenBank/DDBJ databases">
        <authorList>
            <person name="Gilroy R."/>
        </authorList>
    </citation>
    <scope>NUCLEOTIDE SEQUENCE</scope>
    <source>
        <strain evidence="1">ChiSjej2B20-13462</strain>
    </source>
</reference>
<dbReference type="Proteomes" id="UP000886874">
    <property type="component" value="Unassembled WGS sequence"/>
</dbReference>
<gene>
    <name evidence="1" type="ORF">IAA67_03235</name>
</gene>
<comment type="caution">
    <text evidence="1">The sequence shown here is derived from an EMBL/GenBank/DDBJ whole genome shotgun (WGS) entry which is preliminary data.</text>
</comment>
<proteinExistence type="predicted"/>
<organism evidence="1 2">
    <name type="scientific">Candidatus Avoscillospira stercorigallinarum</name>
    <dbReference type="NCBI Taxonomy" id="2840708"/>
    <lineage>
        <taxon>Bacteria</taxon>
        <taxon>Bacillati</taxon>
        <taxon>Bacillota</taxon>
        <taxon>Clostridia</taxon>
        <taxon>Eubacteriales</taxon>
        <taxon>Oscillospiraceae</taxon>
        <taxon>Oscillospiraceae incertae sedis</taxon>
        <taxon>Candidatus Avoscillospira</taxon>
    </lineage>
</organism>
<reference evidence="1" key="2">
    <citation type="journal article" date="2021" name="PeerJ">
        <title>Extensive microbial diversity within the chicken gut microbiome revealed by metagenomics and culture.</title>
        <authorList>
            <person name="Gilroy R."/>
            <person name="Ravi A."/>
            <person name="Getino M."/>
            <person name="Pursley I."/>
            <person name="Horton D.L."/>
            <person name="Alikhan N.F."/>
            <person name="Baker D."/>
            <person name="Gharbi K."/>
            <person name="Hall N."/>
            <person name="Watson M."/>
            <person name="Adriaenssens E.M."/>
            <person name="Foster-Nyarko E."/>
            <person name="Jarju S."/>
            <person name="Secka A."/>
            <person name="Antonio M."/>
            <person name="Oren A."/>
            <person name="Chaudhuri R.R."/>
            <person name="La Ragione R."/>
            <person name="Hildebrand F."/>
            <person name="Pallen M.J."/>
        </authorList>
    </citation>
    <scope>NUCLEOTIDE SEQUENCE</scope>
    <source>
        <strain evidence="1">ChiSjej2B20-13462</strain>
    </source>
</reference>
<accession>A0A9D0Z7F0</accession>
<evidence type="ECO:0000313" key="1">
    <source>
        <dbReference type="EMBL" id="HIQ69330.1"/>
    </source>
</evidence>
<protein>
    <submittedName>
        <fullName evidence="1">Uncharacterized protein</fullName>
    </submittedName>
</protein>
<name>A0A9D0Z7F0_9FIRM</name>
<dbReference type="EMBL" id="DVFN01000051">
    <property type="protein sequence ID" value="HIQ69330.1"/>
    <property type="molecule type" value="Genomic_DNA"/>
</dbReference>
<dbReference type="AlphaFoldDB" id="A0A9D0Z7F0"/>
<evidence type="ECO:0000313" key="2">
    <source>
        <dbReference type="Proteomes" id="UP000886874"/>
    </source>
</evidence>